<name>E3SNB5_9CAUD</name>
<dbReference type="KEGG" id="vg:11538097"/>
<evidence type="ECO:0000313" key="1">
    <source>
        <dbReference type="EMBL" id="ADP00119.1"/>
    </source>
</evidence>
<sequence length="52" mass="6249">MLNYLEEYGVSKGYSVRELHETKCKQSKKDYPSRFTSYEEYIDALHDYMNGM</sequence>
<dbReference type="GeneID" id="11538097"/>
<gene>
    <name evidence="1" type="ORF">CYIG_00046</name>
</gene>
<protein>
    <submittedName>
        <fullName evidence="1">Predicted protein</fullName>
    </submittedName>
</protein>
<dbReference type="Proteomes" id="UP000006531">
    <property type="component" value="Segment"/>
</dbReference>
<reference evidence="1 2" key="1">
    <citation type="submission" date="2009-10" db="EMBL/GenBank/DDBJ databases">
        <title>The Genome Sequence of Cyanophage NATL1A-7.</title>
        <authorList>
            <consortium name="The Broad Institute Genome Sequencing Platform"/>
            <person name="Henn M.R."/>
            <person name="Sullivan M.S."/>
            <person name="Osburne M.S."/>
            <person name="Levin J."/>
            <person name="Malboeuf C."/>
            <person name="Casali M."/>
            <person name="Russ C."/>
            <person name="Lennon N."/>
            <person name="Erlich R."/>
            <person name="Young S.K."/>
            <person name="Koehrsen M."/>
            <person name="Yandava C."/>
            <person name="Zeng Q."/>
            <person name="Alvarado L."/>
            <person name="Anderson S."/>
            <person name="Berlin A."/>
            <person name="Borenstein D."/>
            <person name="Chen Z."/>
            <person name="Engels R."/>
            <person name="Freedman E."/>
            <person name="Gellesch M."/>
            <person name="Goldberg J."/>
            <person name="Green L."/>
            <person name="Griggs A."/>
            <person name="Gujja S."/>
            <person name="Heiman D."/>
            <person name="Hepburn T."/>
            <person name="Howarth C."/>
            <person name="Jen D."/>
            <person name="Larson L."/>
            <person name="Lewis B."/>
            <person name="Mehta T."/>
            <person name="Park D."/>
            <person name="Pearson M."/>
            <person name="Roberts A."/>
            <person name="Ryan E."/>
            <person name="Saif S."/>
            <person name="Shea T."/>
            <person name="Shenoy N."/>
            <person name="Sisk P."/>
            <person name="Stolte C."/>
            <person name="Sykes S."/>
            <person name="Walk T."/>
            <person name="White J."/>
            <person name="Yu Q."/>
            <person name="Coleman M.L."/>
            <person name="Huang K.H."/>
            <person name="Weigele P.R."/>
            <person name="DeFrancesco A.S."/>
            <person name="Kern S.E."/>
            <person name="Thompson L.R."/>
            <person name="Fu R."/>
            <person name="Hombeck B."/>
            <person name="Chisholm S.W."/>
            <person name="Haas B."/>
            <person name="Nusbaum C."/>
            <person name="Galagan J."/>
            <person name="Birren B."/>
        </authorList>
    </citation>
    <scope>NUCLEOTIDE SEQUENCE [LARGE SCALE GENOMIC DNA]</scope>
    <source>
        <strain evidence="1">NATL1A-7</strain>
    </source>
</reference>
<dbReference type="EMBL" id="GU071102">
    <property type="protein sequence ID" value="ADP00119.1"/>
    <property type="molecule type" value="Genomic_DNA"/>
</dbReference>
<evidence type="ECO:0000313" key="2">
    <source>
        <dbReference type="Proteomes" id="UP000006531"/>
    </source>
</evidence>
<accession>E3SNB5</accession>
<proteinExistence type="predicted"/>
<organism evidence="1 2">
    <name type="scientific">Cyanophage NATL1A-7</name>
    <dbReference type="NCBI Taxonomy" id="445693"/>
    <lineage>
        <taxon>Viruses</taxon>
        <taxon>Duplodnaviria</taxon>
        <taxon>Heunggongvirae</taxon>
        <taxon>Uroviricota</taxon>
        <taxon>Caudoviricetes</taxon>
        <taxon>Autographivirales</taxon>
        <taxon>Sechaudvirinae</taxon>
        <taxon>Cheungvirus</taxon>
        <taxon>Cheungvirus NATL1A7</taxon>
    </lineage>
</organism>
<dbReference type="RefSeq" id="YP_005087491.1">
    <property type="nucleotide sequence ID" value="NC_016658.1"/>
</dbReference>
<dbReference type="OrthoDB" id="39608at10239"/>
<keyword evidence="2" id="KW-1185">Reference proteome</keyword>